<gene>
    <name evidence="3" type="ORF">QF035_001879</name>
</gene>
<reference evidence="3 4" key="1">
    <citation type="submission" date="2023-07" db="EMBL/GenBank/DDBJ databases">
        <title>Comparative genomics of wheat-associated soil bacteria to identify genetic determinants of phenazine resistance.</title>
        <authorList>
            <person name="Mouncey N."/>
        </authorList>
    </citation>
    <scope>NUCLEOTIDE SEQUENCE [LARGE SCALE GENOMIC DNA]</scope>
    <source>
        <strain evidence="3 4">V2I4</strain>
    </source>
</reference>
<feature type="compositionally biased region" description="Basic residues" evidence="1">
    <location>
        <begin position="99"/>
        <end position="113"/>
    </location>
</feature>
<dbReference type="EMBL" id="JAUSZI010000002">
    <property type="protein sequence ID" value="MDQ1024297.1"/>
    <property type="molecule type" value="Genomic_DNA"/>
</dbReference>
<keyword evidence="2" id="KW-1133">Transmembrane helix</keyword>
<comment type="caution">
    <text evidence="3">The sequence shown here is derived from an EMBL/GenBank/DDBJ whole genome shotgun (WGS) entry which is preliminary data.</text>
</comment>
<keyword evidence="2" id="KW-0472">Membrane</keyword>
<evidence type="ECO:0000313" key="4">
    <source>
        <dbReference type="Proteomes" id="UP001230328"/>
    </source>
</evidence>
<organism evidence="3 4">
    <name type="scientific">Streptomyces umbrinus</name>
    <dbReference type="NCBI Taxonomy" id="67370"/>
    <lineage>
        <taxon>Bacteria</taxon>
        <taxon>Bacillati</taxon>
        <taxon>Actinomycetota</taxon>
        <taxon>Actinomycetes</taxon>
        <taxon>Kitasatosporales</taxon>
        <taxon>Streptomycetaceae</taxon>
        <taxon>Streptomyces</taxon>
        <taxon>Streptomyces phaeochromogenes group</taxon>
    </lineage>
</organism>
<proteinExistence type="predicted"/>
<evidence type="ECO:0000256" key="2">
    <source>
        <dbReference type="SAM" id="Phobius"/>
    </source>
</evidence>
<keyword evidence="2" id="KW-0812">Transmembrane</keyword>
<dbReference type="Proteomes" id="UP001230328">
    <property type="component" value="Unassembled WGS sequence"/>
</dbReference>
<feature type="region of interest" description="Disordered" evidence="1">
    <location>
        <begin position="77"/>
        <end position="114"/>
    </location>
</feature>
<evidence type="ECO:0000256" key="1">
    <source>
        <dbReference type="SAM" id="MobiDB-lite"/>
    </source>
</evidence>
<keyword evidence="4" id="KW-1185">Reference proteome</keyword>
<name>A0ABU0SLI4_9ACTN</name>
<feature type="region of interest" description="Disordered" evidence="1">
    <location>
        <begin position="41"/>
        <end position="65"/>
    </location>
</feature>
<feature type="compositionally biased region" description="Low complexity" evidence="1">
    <location>
        <begin position="262"/>
        <end position="271"/>
    </location>
</feature>
<feature type="transmembrane region" description="Helical" evidence="2">
    <location>
        <begin position="115"/>
        <end position="133"/>
    </location>
</feature>
<feature type="region of interest" description="Disordered" evidence="1">
    <location>
        <begin position="135"/>
        <end position="271"/>
    </location>
</feature>
<sequence>MDYCSSCRRHLNGALVCPGCGAYAPDIAPITAGGHTVPATSTGAGTPPARDAAPADTWHDDRPHATAGGAAITAAMSEHPRTGPGNDLVPVPSAPQGRAARRRQRARWKKNQRRAVVATAVALVGGGLTVSVMDQQSGDRAQAATAPESTGTDTDIAEKPSTPYTPPSRTRPDSGASSPTSSAPERPSRQRTAAPPQSTPSNLRPDSAAPPRGTTTEESAPQPQTTSPSAEDTASDRNEAQPSQTPTPSATEPSSQPPQTSPAPTATSPSQICLLVVCLG</sequence>
<dbReference type="RefSeq" id="WP_307519531.1">
    <property type="nucleotide sequence ID" value="NZ_JAUSZI010000002.1"/>
</dbReference>
<evidence type="ECO:0000313" key="3">
    <source>
        <dbReference type="EMBL" id="MDQ1024297.1"/>
    </source>
</evidence>
<accession>A0ABU0SLI4</accession>
<feature type="compositionally biased region" description="Polar residues" evidence="1">
    <location>
        <begin position="213"/>
        <end position="232"/>
    </location>
</feature>
<feature type="compositionally biased region" description="Low complexity" evidence="1">
    <location>
        <begin position="42"/>
        <end position="56"/>
    </location>
</feature>
<feature type="compositionally biased region" description="Polar residues" evidence="1">
    <location>
        <begin position="195"/>
        <end position="204"/>
    </location>
</feature>
<feature type="compositionally biased region" description="Low complexity" evidence="1">
    <location>
        <begin position="240"/>
        <end position="254"/>
    </location>
</feature>
<protein>
    <submittedName>
        <fullName evidence="3">Uncharacterized protein</fullName>
    </submittedName>
</protein>